<keyword evidence="2" id="KW-0472">Membrane</keyword>
<feature type="region of interest" description="Disordered" evidence="1">
    <location>
        <begin position="302"/>
        <end position="321"/>
    </location>
</feature>
<keyword evidence="2" id="KW-0812">Transmembrane</keyword>
<keyword evidence="2" id="KW-1133">Transmembrane helix</keyword>
<organism evidence="3 4">
    <name type="scientific">Blautia obeum</name>
    <dbReference type="NCBI Taxonomy" id="40520"/>
    <lineage>
        <taxon>Bacteria</taxon>
        <taxon>Bacillati</taxon>
        <taxon>Bacillota</taxon>
        <taxon>Clostridia</taxon>
        <taxon>Lachnospirales</taxon>
        <taxon>Lachnospiraceae</taxon>
        <taxon>Blautia</taxon>
    </lineage>
</organism>
<evidence type="ECO:0000256" key="2">
    <source>
        <dbReference type="SAM" id="Phobius"/>
    </source>
</evidence>
<feature type="transmembrane region" description="Helical" evidence="2">
    <location>
        <begin position="214"/>
        <end position="232"/>
    </location>
</feature>
<sequence length="708" mass="74886">MSWLLELLVDAIREMCSQFIVDMMELITNMFTELLSCNLSLFEELFSVVGSLYKNVIVPTGIAILLMILVWQLFKSMFGGKAGVNAEEPIELICRSAISLFLLAGSKPLVDYILRIAGTPYQWVIGTKVKVASFSGYVSTLEGVTDTLGISSLSISVLMLIMQFVVAWNYFKMLMVIAERYVLLGVFSYTAPLAFATGGSKATNNILASWSKMFGGQVVLVILNAWCMKMFLSGYGNMMASSYGFTKFFAATLCLVGFCKITFKLDSYMASLGVNLGRPAPGMGAAGAMLAASRIISQAARTASGSGGTGDVGGTRTDMGSSDGMTTNFTGPIPMTPNGGNAMDINDMTSDGDFDKESPPGPGNQQNEVSPANKTVFEELGMTTGSSDTAEMDFGSGDHVNGNIDSMSATSETMSGINAMSVKDDAEAFAGAVSESNSEGETLLDVSGGEQDLAIPAASNVSANGFSESGSEHGILGEMGDYPVEEEMSDFDSEMDLESGSIEMTGQESMSYGKTGTAYNSSVSGEVSNAGEGLGSEIMSALQGNGVSSVNQEKGILDEVGTSSVFGFDAAPRAGMNYNENSMPTGMESMSENGIQSDGIMDTGEDLDEETDEADFYAKSAMGILVDTAGNPLKAENTKLSDPGMQNEDDIQPVADETGMAADGFMNVSGSIPTGDISLKRSRPDTRRIREVPKSRAELKEKGSDRLR</sequence>
<feature type="transmembrane region" description="Helical" evidence="2">
    <location>
        <begin position="181"/>
        <end position="202"/>
    </location>
</feature>
<dbReference type="RefSeq" id="WP_055065696.1">
    <property type="nucleotide sequence ID" value="NZ_CYZD01000002.1"/>
</dbReference>
<feature type="transmembrane region" description="Helical" evidence="2">
    <location>
        <begin position="244"/>
        <end position="263"/>
    </location>
</feature>
<evidence type="ECO:0000313" key="4">
    <source>
        <dbReference type="Proteomes" id="UP000095409"/>
    </source>
</evidence>
<feature type="region of interest" description="Disordered" evidence="1">
    <location>
        <begin position="664"/>
        <end position="708"/>
    </location>
</feature>
<feature type="transmembrane region" description="Helical" evidence="2">
    <location>
        <begin position="148"/>
        <end position="169"/>
    </location>
</feature>
<gene>
    <name evidence="3" type="ORF">ERS852394_00741</name>
</gene>
<proteinExistence type="predicted"/>
<evidence type="ECO:0000256" key="1">
    <source>
        <dbReference type="SAM" id="MobiDB-lite"/>
    </source>
</evidence>
<dbReference type="EMBL" id="CYZD01000002">
    <property type="protein sequence ID" value="CUN68811.1"/>
    <property type="molecule type" value="Genomic_DNA"/>
</dbReference>
<feature type="compositionally biased region" description="Basic and acidic residues" evidence="1">
    <location>
        <begin position="678"/>
        <end position="708"/>
    </location>
</feature>
<feature type="transmembrane region" description="Helical" evidence="2">
    <location>
        <begin position="52"/>
        <end position="71"/>
    </location>
</feature>
<dbReference type="Proteomes" id="UP000095409">
    <property type="component" value="Unassembled WGS sequence"/>
</dbReference>
<name>A0A173YXB0_9FIRM</name>
<feature type="region of interest" description="Disordered" evidence="1">
    <location>
        <begin position="330"/>
        <end position="371"/>
    </location>
</feature>
<accession>A0A173YXB0</accession>
<evidence type="ECO:0000313" key="3">
    <source>
        <dbReference type="EMBL" id="CUN68811.1"/>
    </source>
</evidence>
<dbReference type="AlphaFoldDB" id="A0A173YXB0"/>
<reference evidence="3 4" key="1">
    <citation type="submission" date="2015-09" db="EMBL/GenBank/DDBJ databases">
        <authorList>
            <consortium name="Pathogen Informatics"/>
        </authorList>
    </citation>
    <scope>NUCLEOTIDE SEQUENCE [LARGE SCALE GENOMIC DNA]</scope>
    <source>
        <strain evidence="3 4">2789STDY5608837</strain>
    </source>
</reference>
<protein>
    <submittedName>
        <fullName evidence="3">Uncharacterized protein</fullName>
    </submittedName>
</protein>